<dbReference type="EMBL" id="CP002568">
    <property type="protein sequence ID" value="ADZ72429.1"/>
    <property type="molecule type" value="Genomic_DNA"/>
</dbReference>
<gene>
    <name evidence="1" type="ordered locus">SL003B_4010</name>
</gene>
<dbReference type="HOGENOM" id="CLU_141038_0_0_5"/>
<dbReference type="PATRIC" id="fig|991905.3.peg.4134"/>
<dbReference type="eggNOG" id="ENOG5032TAT">
    <property type="taxonomic scope" value="Bacteria"/>
</dbReference>
<organism evidence="1 2">
    <name type="scientific">Polymorphum gilvum (strain LMG 25793 / CGMCC 1.9160 / SL003B-26A1)</name>
    <dbReference type="NCBI Taxonomy" id="991905"/>
    <lineage>
        <taxon>Bacteria</taxon>
        <taxon>Pseudomonadati</taxon>
        <taxon>Pseudomonadota</taxon>
        <taxon>Alphaproteobacteria</taxon>
        <taxon>Rhodobacterales</taxon>
        <taxon>Paracoccaceae</taxon>
        <taxon>Polymorphum</taxon>
    </lineage>
</organism>
<dbReference type="AlphaFoldDB" id="F2J666"/>
<name>F2J666_POLGS</name>
<evidence type="ECO:0000313" key="2">
    <source>
        <dbReference type="Proteomes" id="UP000008130"/>
    </source>
</evidence>
<dbReference type="Proteomes" id="UP000008130">
    <property type="component" value="Chromosome"/>
</dbReference>
<keyword evidence="2" id="KW-1185">Reference proteome</keyword>
<dbReference type="RefSeq" id="WP_013654739.1">
    <property type="nucleotide sequence ID" value="NC_015259.1"/>
</dbReference>
<proteinExistence type="predicted"/>
<reference evidence="1 2" key="1">
    <citation type="journal article" date="2011" name="J. Bacteriol.">
        <title>Complete genome sequence of Polymorphum gilvum SL003B-26A1T, a crude oil-degrading bacterium from oil-polluted saline soil.</title>
        <authorList>
            <person name="Li S.G."/>
            <person name="Tang Y.Q."/>
            <person name="Nie Y."/>
            <person name="Cai M."/>
            <person name="Wu X.L."/>
        </authorList>
    </citation>
    <scope>NUCLEOTIDE SEQUENCE [LARGE SCALE GENOMIC DNA]</scope>
    <source>
        <strain evidence="2">LMG 25793 / CGMCC 1.9160 / SL003B-26A1</strain>
    </source>
</reference>
<evidence type="ECO:0000313" key="1">
    <source>
        <dbReference type="EMBL" id="ADZ72429.1"/>
    </source>
</evidence>
<dbReference type="STRING" id="991905.SL003B_4010"/>
<dbReference type="OrthoDB" id="8450901at2"/>
<protein>
    <submittedName>
        <fullName evidence="1">Uncharacterized protein</fullName>
    </submittedName>
</protein>
<dbReference type="KEGG" id="pgv:SL003B_4010"/>
<sequence>MSRRRDPLWQDLFSWAPPKATVSLGAEGPGRGALDSQIARLVSRALREAREEGASRADVARRIATTLGRSVSEATLDKWASEAAEEHRIPLDAFLALVEATGCNGLLGALVERFGFVVVEARYADLIELHLVEEQQRKMDAHRCALEARWRARR</sequence>
<accession>F2J666</accession>